<protein>
    <recommendedName>
        <fullName evidence="5">DUF4148 domain-containing protein</fullName>
    </recommendedName>
</protein>
<organism evidence="3 4">
    <name type="scientific">Modicisalibacter zincidurans</name>
    <dbReference type="NCBI Taxonomy" id="1178777"/>
    <lineage>
        <taxon>Bacteria</taxon>
        <taxon>Pseudomonadati</taxon>
        <taxon>Pseudomonadota</taxon>
        <taxon>Gammaproteobacteria</taxon>
        <taxon>Oceanospirillales</taxon>
        <taxon>Halomonadaceae</taxon>
        <taxon>Modicisalibacter</taxon>
    </lineage>
</organism>
<evidence type="ECO:0000313" key="4">
    <source>
        <dbReference type="Proteomes" id="UP001500074"/>
    </source>
</evidence>
<feature type="region of interest" description="Disordered" evidence="1">
    <location>
        <begin position="77"/>
        <end position="109"/>
    </location>
</feature>
<proteinExistence type="predicted"/>
<reference evidence="4" key="1">
    <citation type="journal article" date="2019" name="Int. J. Syst. Evol. Microbiol.">
        <title>The Global Catalogue of Microorganisms (GCM) 10K type strain sequencing project: providing services to taxonomists for standard genome sequencing and annotation.</title>
        <authorList>
            <consortium name="The Broad Institute Genomics Platform"/>
            <consortium name="The Broad Institute Genome Sequencing Center for Infectious Disease"/>
            <person name="Wu L."/>
            <person name="Ma J."/>
        </authorList>
    </citation>
    <scope>NUCLEOTIDE SEQUENCE [LARGE SCALE GENOMIC DNA]</scope>
    <source>
        <strain evidence="4">JCM 18472</strain>
    </source>
</reference>
<feature type="chain" id="PRO_5046455719" description="DUF4148 domain-containing protein" evidence="2">
    <location>
        <begin position="27"/>
        <end position="109"/>
    </location>
</feature>
<sequence length="109" mass="11291">MKSVKSLPLTSLLLASALVFSGAALAQTSSSLAPDHGLDRGHQVPPAYPARDVRNTSINLDSQSAVVERSVSLVPDGGVDARQHQAPSEAQVDTRTAYNVSPLVSDAGV</sequence>
<evidence type="ECO:0000256" key="1">
    <source>
        <dbReference type="SAM" id="MobiDB-lite"/>
    </source>
</evidence>
<feature type="signal peptide" evidence="2">
    <location>
        <begin position="1"/>
        <end position="26"/>
    </location>
</feature>
<feature type="region of interest" description="Disordered" evidence="1">
    <location>
        <begin position="31"/>
        <end position="51"/>
    </location>
</feature>
<gene>
    <name evidence="3" type="ORF">GCM10023342_16360</name>
</gene>
<dbReference type="Proteomes" id="UP001500074">
    <property type="component" value="Unassembled WGS sequence"/>
</dbReference>
<comment type="caution">
    <text evidence="3">The sequence shown here is derived from an EMBL/GenBank/DDBJ whole genome shotgun (WGS) entry which is preliminary data.</text>
</comment>
<name>A0ABP9RBQ6_9GAMM</name>
<dbReference type="EMBL" id="BAABKI010000018">
    <property type="protein sequence ID" value="GAA5174721.1"/>
    <property type="molecule type" value="Genomic_DNA"/>
</dbReference>
<keyword evidence="4" id="KW-1185">Reference proteome</keyword>
<evidence type="ECO:0008006" key="5">
    <source>
        <dbReference type="Google" id="ProtNLM"/>
    </source>
</evidence>
<evidence type="ECO:0000256" key="2">
    <source>
        <dbReference type="SAM" id="SignalP"/>
    </source>
</evidence>
<keyword evidence="2" id="KW-0732">Signal</keyword>
<feature type="compositionally biased region" description="Polar residues" evidence="1">
    <location>
        <begin position="85"/>
        <end position="99"/>
    </location>
</feature>
<evidence type="ECO:0000313" key="3">
    <source>
        <dbReference type="EMBL" id="GAA5174721.1"/>
    </source>
</evidence>
<accession>A0ABP9RBQ6</accession>